<evidence type="ECO:0000313" key="2">
    <source>
        <dbReference type="EMBL" id="KNE56057.1"/>
    </source>
</evidence>
<dbReference type="AlphaFoldDB" id="A0A0L0S0B2"/>
<feature type="compositionally biased region" description="Basic and acidic residues" evidence="1">
    <location>
        <begin position="54"/>
        <end position="63"/>
    </location>
</feature>
<feature type="region of interest" description="Disordered" evidence="1">
    <location>
        <begin position="181"/>
        <end position="246"/>
    </location>
</feature>
<dbReference type="OrthoDB" id="5567777at2759"/>
<feature type="compositionally biased region" description="Pro residues" evidence="1">
    <location>
        <begin position="186"/>
        <end position="195"/>
    </location>
</feature>
<evidence type="ECO:0000256" key="1">
    <source>
        <dbReference type="SAM" id="MobiDB-lite"/>
    </source>
</evidence>
<reference evidence="2 3" key="1">
    <citation type="submission" date="2009-11" db="EMBL/GenBank/DDBJ databases">
        <title>Annotation of Allomyces macrogynus ATCC 38327.</title>
        <authorList>
            <consortium name="The Broad Institute Genome Sequencing Platform"/>
            <person name="Russ C."/>
            <person name="Cuomo C."/>
            <person name="Burger G."/>
            <person name="Gray M.W."/>
            <person name="Holland P.W.H."/>
            <person name="King N."/>
            <person name="Lang F.B.F."/>
            <person name="Roger A.J."/>
            <person name="Ruiz-Trillo I."/>
            <person name="Young S.K."/>
            <person name="Zeng Q."/>
            <person name="Gargeya S."/>
            <person name="Fitzgerald M."/>
            <person name="Haas B."/>
            <person name="Abouelleil A."/>
            <person name="Alvarado L."/>
            <person name="Arachchi H.M."/>
            <person name="Berlin A."/>
            <person name="Chapman S.B."/>
            <person name="Gearin G."/>
            <person name="Goldberg J."/>
            <person name="Griggs A."/>
            <person name="Gujja S."/>
            <person name="Hansen M."/>
            <person name="Heiman D."/>
            <person name="Howarth C."/>
            <person name="Larimer J."/>
            <person name="Lui A."/>
            <person name="MacDonald P.J.P."/>
            <person name="McCowen C."/>
            <person name="Montmayeur A."/>
            <person name="Murphy C."/>
            <person name="Neiman D."/>
            <person name="Pearson M."/>
            <person name="Priest M."/>
            <person name="Roberts A."/>
            <person name="Saif S."/>
            <person name="Shea T."/>
            <person name="Sisk P."/>
            <person name="Stolte C."/>
            <person name="Sykes S."/>
            <person name="Wortman J."/>
            <person name="Nusbaum C."/>
            <person name="Birren B."/>
        </authorList>
    </citation>
    <scope>NUCLEOTIDE SEQUENCE [LARGE SCALE GENOMIC DNA]</scope>
    <source>
        <strain evidence="2 3">ATCC 38327</strain>
    </source>
</reference>
<feature type="compositionally biased region" description="Pro residues" evidence="1">
    <location>
        <begin position="225"/>
        <end position="238"/>
    </location>
</feature>
<evidence type="ECO:0008006" key="4">
    <source>
        <dbReference type="Google" id="ProtNLM"/>
    </source>
</evidence>
<dbReference type="PANTHER" id="PTHR48125">
    <property type="entry name" value="LP07818P1"/>
    <property type="match status" value="1"/>
</dbReference>
<sequence>MTQADSPASAPIAPVPTTPLPPLPPLPPVPEDAPVSNIAPDTASIRSVLSPRPPKADLAGESHKSKKMKRISTFDLLRNPPPELAASDLLERFPAMRDRPAIMRMLTMSASAAKRKSVMDLPANLVNERKGFFEGEIGKELQSLEQSKEWFDLQKYVESYFGISLVAAGAPAVPPIPGAAGGPPKGGLPPLPPMPAGYASMPTSPSSSTPSRPRTPPAGSLRSRTPPPLSRTPPPRPSTPQGKHGVNGALLRCQALVPDVLAIWTTPSNITEILTATAPLHEFLFHFKSTGVDKNVEEIKALLDTIEDKAGDSVSDVDPATLDEWAKTIRKFMAEMGEFLTSHVDSVRFEWATKQSTKIRTELFDQTVRHLRSAQLLKTTTDPIESLASGGVLCLFFNDIATHYRARLESLGVPPGDALAKVDKLEPVDGDSLMDAALNWTRLISACKTFLDLDLYEWDINYFSTSKDPVAIQITTILMGFRYSQLVMANVVSTDDMESLVEYYQVERRLPHDFTSVLRSFRSPLPPKGDVVYLNMAKTLVALPGHLAPTLVQVCAMPKQTIMAIKNQSRLVRVADVKGTKAIWYLHRYQRLLQLYRAETSAPRLLPAQSVEMEGLHLPQLRVSDVPLDWMPLIPTLHFMFDPTVTAPARPLHQYLLQECVFRKLEVSTTSRIDRPRAYETNKLLLRLLKHVTEALVYLHEECAFAHGNVTVDHVMVFPVMSADAKAAKNDSGTTTSPSSPASPPALCETAEARVLLPSLTLPPPATYSPTQASEYDSTLADDIKQLGMLVDDVLDRFWYLRPIVQPLAPDTPETPPDLPARPESGGAADVRASTASHSSAGSTAAR</sequence>
<dbReference type="PANTHER" id="PTHR48125:SF12">
    <property type="entry name" value="AT HOOK TRANSCRIPTION FACTOR FAMILY-RELATED"/>
    <property type="match status" value="1"/>
</dbReference>
<keyword evidence="3" id="KW-1185">Reference proteome</keyword>
<feature type="compositionally biased region" description="Low complexity" evidence="1">
    <location>
        <begin position="833"/>
        <end position="847"/>
    </location>
</feature>
<protein>
    <recommendedName>
        <fullName evidence="4">Protein kinase domain-containing protein</fullName>
    </recommendedName>
</protein>
<feature type="compositionally biased region" description="Pro residues" evidence="1">
    <location>
        <begin position="13"/>
        <end position="31"/>
    </location>
</feature>
<dbReference type="VEuPathDB" id="FungiDB:AMAG_01900"/>
<reference evidence="3" key="2">
    <citation type="submission" date="2009-11" db="EMBL/GenBank/DDBJ databases">
        <title>The Genome Sequence of Allomyces macrogynus strain ATCC 38327.</title>
        <authorList>
            <consortium name="The Broad Institute Genome Sequencing Platform"/>
            <person name="Russ C."/>
            <person name="Cuomo C."/>
            <person name="Shea T."/>
            <person name="Young S.K."/>
            <person name="Zeng Q."/>
            <person name="Koehrsen M."/>
            <person name="Haas B."/>
            <person name="Borodovsky M."/>
            <person name="Guigo R."/>
            <person name="Alvarado L."/>
            <person name="Berlin A."/>
            <person name="Borenstein D."/>
            <person name="Chen Z."/>
            <person name="Engels R."/>
            <person name="Freedman E."/>
            <person name="Gellesch M."/>
            <person name="Goldberg J."/>
            <person name="Griggs A."/>
            <person name="Gujja S."/>
            <person name="Heiman D."/>
            <person name="Hepburn T."/>
            <person name="Howarth C."/>
            <person name="Jen D."/>
            <person name="Larson L."/>
            <person name="Lewis B."/>
            <person name="Mehta T."/>
            <person name="Park D."/>
            <person name="Pearson M."/>
            <person name="Roberts A."/>
            <person name="Saif S."/>
            <person name="Shenoy N."/>
            <person name="Sisk P."/>
            <person name="Stolte C."/>
            <person name="Sykes S."/>
            <person name="Walk T."/>
            <person name="White J."/>
            <person name="Yandava C."/>
            <person name="Burger G."/>
            <person name="Gray M.W."/>
            <person name="Holland P.W.H."/>
            <person name="King N."/>
            <person name="Lang F.B.F."/>
            <person name="Roger A.J."/>
            <person name="Ruiz-Trillo I."/>
            <person name="Lander E."/>
            <person name="Nusbaum C."/>
        </authorList>
    </citation>
    <scope>NUCLEOTIDE SEQUENCE [LARGE SCALE GENOMIC DNA]</scope>
    <source>
        <strain evidence="3">ATCC 38327</strain>
    </source>
</reference>
<gene>
    <name evidence="2" type="ORF">AMAG_01900</name>
</gene>
<evidence type="ECO:0000313" key="3">
    <source>
        <dbReference type="Proteomes" id="UP000054350"/>
    </source>
</evidence>
<proteinExistence type="predicted"/>
<dbReference type="EMBL" id="GG745330">
    <property type="protein sequence ID" value="KNE56057.1"/>
    <property type="molecule type" value="Genomic_DNA"/>
</dbReference>
<feature type="region of interest" description="Disordered" evidence="1">
    <location>
        <begin position="807"/>
        <end position="847"/>
    </location>
</feature>
<name>A0A0L0S0B2_ALLM3</name>
<dbReference type="Proteomes" id="UP000054350">
    <property type="component" value="Unassembled WGS sequence"/>
</dbReference>
<organism evidence="2 3">
    <name type="scientific">Allomyces macrogynus (strain ATCC 38327)</name>
    <name type="common">Allomyces javanicus var. macrogynus</name>
    <dbReference type="NCBI Taxonomy" id="578462"/>
    <lineage>
        <taxon>Eukaryota</taxon>
        <taxon>Fungi</taxon>
        <taxon>Fungi incertae sedis</taxon>
        <taxon>Blastocladiomycota</taxon>
        <taxon>Blastocladiomycetes</taxon>
        <taxon>Blastocladiales</taxon>
        <taxon>Blastocladiaceae</taxon>
        <taxon>Allomyces</taxon>
    </lineage>
</organism>
<accession>A0A0L0S0B2</accession>
<feature type="compositionally biased region" description="Low complexity" evidence="1">
    <location>
        <begin position="202"/>
        <end position="212"/>
    </location>
</feature>
<feature type="region of interest" description="Disordered" evidence="1">
    <location>
        <begin position="1"/>
        <end position="67"/>
    </location>
</feature>